<dbReference type="Proteomes" id="UP000257109">
    <property type="component" value="Unassembled WGS sequence"/>
</dbReference>
<accession>A0A371EEY7</accession>
<dbReference type="AlphaFoldDB" id="A0A371EEY7"/>
<reference evidence="1" key="1">
    <citation type="submission" date="2018-05" db="EMBL/GenBank/DDBJ databases">
        <title>Draft genome of Mucuna pruriens seed.</title>
        <authorList>
            <person name="Nnadi N.E."/>
            <person name="Vos R."/>
            <person name="Hasami M.H."/>
            <person name="Devisetty U.K."/>
            <person name="Aguiy J.C."/>
        </authorList>
    </citation>
    <scope>NUCLEOTIDE SEQUENCE [LARGE SCALE GENOMIC DNA]</scope>
    <source>
        <strain evidence="1">JCA_2017</strain>
    </source>
</reference>
<evidence type="ECO:0000313" key="2">
    <source>
        <dbReference type="Proteomes" id="UP000257109"/>
    </source>
</evidence>
<proteinExistence type="predicted"/>
<organism evidence="1 2">
    <name type="scientific">Mucuna pruriens</name>
    <name type="common">Velvet bean</name>
    <name type="synonym">Dolichos pruriens</name>
    <dbReference type="NCBI Taxonomy" id="157652"/>
    <lineage>
        <taxon>Eukaryota</taxon>
        <taxon>Viridiplantae</taxon>
        <taxon>Streptophyta</taxon>
        <taxon>Embryophyta</taxon>
        <taxon>Tracheophyta</taxon>
        <taxon>Spermatophyta</taxon>
        <taxon>Magnoliopsida</taxon>
        <taxon>eudicotyledons</taxon>
        <taxon>Gunneridae</taxon>
        <taxon>Pentapetalae</taxon>
        <taxon>rosids</taxon>
        <taxon>fabids</taxon>
        <taxon>Fabales</taxon>
        <taxon>Fabaceae</taxon>
        <taxon>Papilionoideae</taxon>
        <taxon>50 kb inversion clade</taxon>
        <taxon>NPAAA clade</taxon>
        <taxon>indigoferoid/millettioid clade</taxon>
        <taxon>Phaseoleae</taxon>
        <taxon>Mucuna</taxon>
    </lineage>
</organism>
<evidence type="ECO:0000313" key="1">
    <source>
        <dbReference type="EMBL" id="RDX64576.1"/>
    </source>
</evidence>
<keyword evidence="2" id="KW-1185">Reference proteome</keyword>
<protein>
    <submittedName>
        <fullName evidence="1">Uncharacterized protein</fullName>
    </submittedName>
</protein>
<gene>
    <name evidence="1" type="ORF">CR513_56853</name>
</gene>
<comment type="caution">
    <text evidence="1">The sequence shown here is derived from an EMBL/GenBank/DDBJ whole genome shotgun (WGS) entry which is preliminary data.</text>
</comment>
<dbReference type="EMBL" id="QJKJ01014319">
    <property type="protein sequence ID" value="RDX64576.1"/>
    <property type="molecule type" value="Genomic_DNA"/>
</dbReference>
<name>A0A371EEY7_MUCPR</name>
<feature type="non-terminal residue" evidence="1">
    <location>
        <position position="1"/>
    </location>
</feature>
<sequence length="67" mass="7856">MRFLEEVEFEKKENIRNVIFEEIIVHDIGQVLVPITVQETTPVIEDNIQTIVLNIVLKQDYDETEKG</sequence>